<proteinExistence type="predicted"/>
<gene>
    <name evidence="2" type="ORF">GCM10008983_24810</name>
</gene>
<accession>A0ABP3JAQ5</accession>
<sequence length="82" mass="9186">MKKRYIASVAGAVGAGMTYYMLMNRHNRQRDEEMESTLMDAGMPGQVDDDDAAQVENAKMVSEGSQFGVEYYNTVKDESLHD</sequence>
<evidence type="ECO:0000256" key="1">
    <source>
        <dbReference type="SAM" id="Phobius"/>
    </source>
</evidence>
<name>A0ABP3JAQ5_9BACI</name>
<evidence type="ECO:0000313" key="2">
    <source>
        <dbReference type="EMBL" id="GAA0446069.1"/>
    </source>
</evidence>
<reference evidence="3" key="1">
    <citation type="journal article" date="2019" name="Int. J. Syst. Evol. Microbiol.">
        <title>The Global Catalogue of Microorganisms (GCM) 10K type strain sequencing project: providing services to taxonomists for standard genome sequencing and annotation.</title>
        <authorList>
            <consortium name="The Broad Institute Genomics Platform"/>
            <consortium name="The Broad Institute Genome Sequencing Center for Infectious Disease"/>
            <person name="Wu L."/>
            <person name="Ma J."/>
        </authorList>
    </citation>
    <scope>NUCLEOTIDE SEQUENCE [LARGE SCALE GENOMIC DNA]</scope>
    <source>
        <strain evidence="3">JCM 12149</strain>
    </source>
</reference>
<evidence type="ECO:0000313" key="3">
    <source>
        <dbReference type="Proteomes" id="UP001501459"/>
    </source>
</evidence>
<keyword evidence="1" id="KW-1133">Transmembrane helix</keyword>
<feature type="transmembrane region" description="Helical" evidence="1">
    <location>
        <begin position="6"/>
        <end position="22"/>
    </location>
</feature>
<organism evidence="2 3">
    <name type="scientific">Lentibacillus halophilus</name>
    <dbReference type="NCBI Taxonomy" id="295065"/>
    <lineage>
        <taxon>Bacteria</taxon>
        <taxon>Bacillati</taxon>
        <taxon>Bacillota</taxon>
        <taxon>Bacilli</taxon>
        <taxon>Bacillales</taxon>
        <taxon>Bacillaceae</taxon>
        <taxon>Lentibacillus</taxon>
    </lineage>
</organism>
<dbReference type="RefSeq" id="WP_343753621.1">
    <property type="nucleotide sequence ID" value="NZ_BAAADM010000054.1"/>
</dbReference>
<protein>
    <submittedName>
        <fullName evidence="2">Uncharacterized protein</fullName>
    </submittedName>
</protein>
<dbReference type="Proteomes" id="UP001501459">
    <property type="component" value="Unassembled WGS sequence"/>
</dbReference>
<keyword evidence="1" id="KW-0472">Membrane</keyword>
<keyword evidence="1" id="KW-0812">Transmembrane</keyword>
<comment type="caution">
    <text evidence="2">The sequence shown here is derived from an EMBL/GenBank/DDBJ whole genome shotgun (WGS) entry which is preliminary data.</text>
</comment>
<keyword evidence="3" id="KW-1185">Reference proteome</keyword>
<dbReference type="EMBL" id="BAAADM010000054">
    <property type="protein sequence ID" value="GAA0446069.1"/>
    <property type="molecule type" value="Genomic_DNA"/>
</dbReference>